<protein>
    <submittedName>
        <fullName evidence="2">Uncharacterized protein</fullName>
    </submittedName>
</protein>
<evidence type="ECO:0000256" key="1">
    <source>
        <dbReference type="SAM" id="Phobius"/>
    </source>
</evidence>
<geneLocation type="plastid" evidence="2"/>
<proteinExistence type="predicted"/>
<feature type="transmembrane region" description="Helical" evidence="1">
    <location>
        <begin position="7"/>
        <end position="37"/>
    </location>
</feature>
<gene>
    <name evidence="2" type="primary">orf248</name>
</gene>
<keyword evidence="2" id="KW-0934">Plastid</keyword>
<feature type="transmembrane region" description="Helical" evidence="1">
    <location>
        <begin position="108"/>
        <end position="135"/>
    </location>
</feature>
<keyword evidence="1" id="KW-0812">Transmembrane</keyword>
<dbReference type="PROSITE" id="PS51257">
    <property type="entry name" value="PROKAR_LIPOPROTEIN"/>
    <property type="match status" value="1"/>
</dbReference>
<sequence>MRINITIITLIILWIYTPYCNNLFLTIISCLLFLFYLTVKNISTNIINILPYKLIPIIYTIISYIYYLNTLKILKQKNYERFNCYLIANIRLFFTPKVSTKLKITIKYIIIAIPSLVFRSISITFLYLIGVQLILKYVKPEFLSYFLFKIYKKIINKDSVDNHTLTIAYLIYNIINSFFININLTRDGLYIRYYSNLNINNNLMIYHKIFMISFMRFYNHNIDIVYNLWNRCITYKNFKSFFMKYDLT</sequence>
<feature type="transmembrane region" description="Helical" evidence="1">
    <location>
        <begin position="166"/>
        <end position="184"/>
    </location>
</feature>
<name>A0A4D6WZC0_9FLOR</name>
<dbReference type="AlphaFoldDB" id="A0A4D6WZC0"/>
<dbReference type="EMBL" id="MK814735">
    <property type="protein sequence ID" value="QCI08512.1"/>
    <property type="molecule type" value="Genomic_DNA"/>
</dbReference>
<organism evidence="2">
    <name type="scientific">Spermothamnion repens</name>
    <dbReference type="NCBI Taxonomy" id="31383"/>
    <lineage>
        <taxon>Eukaryota</taxon>
        <taxon>Rhodophyta</taxon>
        <taxon>Florideophyceae</taxon>
        <taxon>Rhodymeniophycidae</taxon>
        <taxon>Ceramiales</taxon>
        <taxon>Ceramiaceae</taxon>
        <taxon>Spermothamnion</taxon>
    </lineage>
</organism>
<evidence type="ECO:0000313" key="2">
    <source>
        <dbReference type="EMBL" id="QCI08512.1"/>
    </source>
</evidence>
<reference evidence="2" key="2">
    <citation type="submission" date="2019-04" db="EMBL/GenBank/DDBJ databases">
        <authorList>
            <person name="Pasella M."/>
        </authorList>
    </citation>
    <scope>NUCLEOTIDE SEQUENCE</scope>
    <source>
        <strain evidence="2">PD2951</strain>
    </source>
</reference>
<reference evidence="2" key="1">
    <citation type="journal article" date="2019" name="Mol. Phylogenet. Evol.">
        <title>Morphological evolution and classification of the red algal order Ceramiales inferred using plastid phylogenomics.</title>
        <authorList>
            <person name="Diaz-Tapia P."/>
            <person name="Pasella M.M."/>
            <person name="Verbruggen H."/>
            <person name="Maggs C.A."/>
        </authorList>
    </citation>
    <scope>NUCLEOTIDE SEQUENCE</scope>
    <source>
        <strain evidence="2">PD2951</strain>
    </source>
</reference>
<accession>A0A4D6WZC0</accession>
<keyword evidence="1" id="KW-1133">Transmembrane helix</keyword>
<feature type="transmembrane region" description="Helical" evidence="1">
    <location>
        <begin position="49"/>
        <end position="68"/>
    </location>
</feature>
<keyword evidence="1" id="KW-0472">Membrane</keyword>